<accession>A0A1I7LHU5</accession>
<dbReference type="NCBIfam" id="NF005313">
    <property type="entry name" value="PRK06847.1"/>
    <property type="match status" value="1"/>
</dbReference>
<dbReference type="PANTHER" id="PTHR13789:SF309">
    <property type="entry name" value="PUTATIVE (AFU_ORTHOLOGUE AFUA_6G14510)-RELATED"/>
    <property type="match status" value="1"/>
</dbReference>
<dbReference type="RefSeq" id="WP_093558334.1">
    <property type="nucleotide sequence ID" value="NZ_FPBO01000029.1"/>
</dbReference>
<gene>
    <name evidence="4" type="ORF">SAMN05216552_102964</name>
</gene>
<dbReference type="SUPFAM" id="SSF51905">
    <property type="entry name" value="FAD/NAD(P)-binding domain"/>
    <property type="match status" value="1"/>
</dbReference>
<dbReference type="GO" id="GO:0071949">
    <property type="term" value="F:FAD binding"/>
    <property type="evidence" value="ECO:0007669"/>
    <property type="project" value="InterPro"/>
</dbReference>
<dbReference type="GO" id="GO:0004497">
    <property type="term" value="F:monooxygenase activity"/>
    <property type="evidence" value="ECO:0007669"/>
    <property type="project" value="UniProtKB-KW"/>
</dbReference>
<evidence type="ECO:0000256" key="2">
    <source>
        <dbReference type="ARBA" id="ARBA00023033"/>
    </source>
</evidence>
<dbReference type="Proteomes" id="UP000199391">
    <property type="component" value="Unassembled WGS sequence"/>
</dbReference>
<proteinExistence type="predicted"/>
<dbReference type="Gene3D" id="3.50.50.60">
    <property type="entry name" value="FAD/NAD(P)-binding domain"/>
    <property type="match status" value="1"/>
</dbReference>
<dbReference type="InterPro" id="IPR036188">
    <property type="entry name" value="FAD/NAD-bd_sf"/>
</dbReference>
<feature type="domain" description="FAD-binding" evidence="3">
    <location>
        <begin position="7"/>
        <end position="349"/>
    </location>
</feature>
<dbReference type="EMBL" id="FPBO01000029">
    <property type="protein sequence ID" value="SFV09240.1"/>
    <property type="molecule type" value="Genomic_DNA"/>
</dbReference>
<keyword evidence="5" id="KW-1185">Reference proteome</keyword>
<evidence type="ECO:0000313" key="5">
    <source>
        <dbReference type="Proteomes" id="UP000199391"/>
    </source>
</evidence>
<dbReference type="PANTHER" id="PTHR13789">
    <property type="entry name" value="MONOOXYGENASE"/>
    <property type="match status" value="1"/>
</dbReference>
<name>A0A1I7LHU5_9BURK</name>
<dbReference type="PRINTS" id="PR00420">
    <property type="entry name" value="RNGMNOXGNASE"/>
</dbReference>
<keyword evidence="1" id="KW-0560">Oxidoreductase</keyword>
<dbReference type="AlphaFoldDB" id="A0A1I7LHU5"/>
<organism evidence="4 5">
    <name type="scientific">Pseudoduganella namucuonensis</name>
    <dbReference type="NCBI Taxonomy" id="1035707"/>
    <lineage>
        <taxon>Bacteria</taxon>
        <taxon>Pseudomonadati</taxon>
        <taxon>Pseudomonadota</taxon>
        <taxon>Betaproteobacteria</taxon>
        <taxon>Burkholderiales</taxon>
        <taxon>Oxalobacteraceae</taxon>
        <taxon>Telluria group</taxon>
        <taxon>Pseudoduganella</taxon>
    </lineage>
</organism>
<dbReference type="InterPro" id="IPR002938">
    <property type="entry name" value="FAD-bd"/>
</dbReference>
<protein>
    <submittedName>
        <fullName evidence="4">2-polyprenyl-6-methoxyphenol hydroxylase</fullName>
    </submittedName>
</protein>
<reference evidence="5" key="1">
    <citation type="submission" date="2016-10" db="EMBL/GenBank/DDBJ databases">
        <authorList>
            <person name="Varghese N."/>
            <person name="Submissions S."/>
        </authorList>
    </citation>
    <scope>NUCLEOTIDE SEQUENCE [LARGE SCALE GENOMIC DNA]</scope>
    <source>
        <strain evidence="5">CGMCC 1.11014</strain>
    </source>
</reference>
<keyword evidence="2" id="KW-0503">Monooxygenase</keyword>
<dbReference type="Pfam" id="PF01494">
    <property type="entry name" value="FAD_binding_3"/>
    <property type="match status" value="1"/>
</dbReference>
<evidence type="ECO:0000259" key="3">
    <source>
        <dbReference type="Pfam" id="PF01494"/>
    </source>
</evidence>
<dbReference type="InterPro" id="IPR050493">
    <property type="entry name" value="FAD-dep_Monooxygenase_BioMet"/>
</dbReference>
<sequence>MASPAKKILIIGGGFSGMSAAIELRKRQFEVDVVEIDPGWRSYGAGISLGGATLRAFRTLGVLDQFLQHGYASDGVDLFLPNGHQVGSLPTPRIAGGDVPGGGAIMRPVLAKILAEATRASGANVRLGCTFTAIEQDADGVTVTFTDGATGRYDLVIGADGLYSAVRAAVMPEAPQPQYTGQAVWRAVLPRPRELERASMWLGPKIKTGVNPVSQDEMYLFVTEDRAENVHVDPARFAPMLSELLAPFSAPLMQQCRALVNEHARIVFRPLESLLVKQPWYRGRVVLIGDTVHATTPHMASGACIGIEDAIVLAEELSAAADRAGDVGQALERFQARRWERCRMVVENSGRLGEIEITGGDKAEHAEIMRATLMALAAPI</sequence>
<evidence type="ECO:0000313" key="4">
    <source>
        <dbReference type="EMBL" id="SFV09240.1"/>
    </source>
</evidence>
<dbReference type="OrthoDB" id="5487740at2"/>
<dbReference type="STRING" id="1035707.SAMN05216552_102964"/>
<evidence type="ECO:0000256" key="1">
    <source>
        <dbReference type="ARBA" id="ARBA00023002"/>
    </source>
</evidence>